<feature type="region of interest" description="Disordered" evidence="1">
    <location>
        <begin position="27"/>
        <end position="56"/>
    </location>
</feature>
<gene>
    <name evidence="3" type="ORF">EDC38_2869</name>
</gene>
<keyword evidence="4" id="KW-1185">Reference proteome</keyword>
<dbReference type="RefSeq" id="WP_123639232.1">
    <property type="nucleotide sequence ID" value="NZ_RJUK01000002.1"/>
</dbReference>
<dbReference type="EMBL" id="RJUK01000002">
    <property type="protein sequence ID" value="ROQ18641.1"/>
    <property type="molecule type" value="Genomic_DNA"/>
</dbReference>
<dbReference type="Proteomes" id="UP000273643">
    <property type="component" value="Unassembled WGS sequence"/>
</dbReference>
<dbReference type="OrthoDB" id="5592990at2"/>
<dbReference type="InterPro" id="IPR013320">
    <property type="entry name" value="ConA-like_dom_sf"/>
</dbReference>
<proteinExistence type="predicted"/>
<dbReference type="Pfam" id="PF14099">
    <property type="entry name" value="Polysacc_lyase"/>
    <property type="match status" value="1"/>
</dbReference>
<dbReference type="SUPFAM" id="SSF49899">
    <property type="entry name" value="Concanavalin A-like lectins/glucanases"/>
    <property type="match status" value="1"/>
</dbReference>
<dbReference type="InterPro" id="IPR025975">
    <property type="entry name" value="Polysacc_lyase"/>
</dbReference>
<feature type="signal peptide" evidence="2">
    <location>
        <begin position="1"/>
        <end position="18"/>
    </location>
</feature>
<feature type="chain" id="PRO_5018269216" evidence="2">
    <location>
        <begin position="19"/>
        <end position="874"/>
    </location>
</feature>
<protein>
    <submittedName>
        <fullName evidence="3">Polysaccharide lyase-like protein</fullName>
    </submittedName>
</protein>
<dbReference type="Gene3D" id="2.60.120.200">
    <property type="match status" value="3"/>
</dbReference>
<evidence type="ECO:0000256" key="1">
    <source>
        <dbReference type="SAM" id="MobiDB-lite"/>
    </source>
</evidence>
<name>A0A3N1NT77_9GAMM</name>
<dbReference type="PROSITE" id="PS51257">
    <property type="entry name" value="PROKAR_LIPOPROTEIN"/>
    <property type="match status" value="1"/>
</dbReference>
<evidence type="ECO:0000313" key="4">
    <source>
        <dbReference type="Proteomes" id="UP000273643"/>
    </source>
</evidence>
<organism evidence="3 4">
    <name type="scientific">Marinimicrobium koreense</name>
    <dbReference type="NCBI Taxonomy" id="306545"/>
    <lineage>
        <taxon>Bacteria</taxon>
        <taxon>Pseudomonadati</taxon>
        <taxon>Pseudomonadota</taxon>
        <taxon>Gammaproteobacteria</taxon>
        <taxon>Cellvibrionales</taxon>
        <taxon>Cellvibrionaceae</taxon>
        <taxon>Marinimicrobium</taxon>
    </lineage>
</organism>
<comment type="caution">
    <text evidence="3">The sequence shown here is derived from an EMBL/GenBank/DDBJ whole genome shotgun (WGS) entry which is preliminary data.</text>
</comment>
<reference evidence="3 4" key="1">
    <citation type="submission" date="2018-11" db="EMBL/GenBank/DDBJ databases">
        <title>Genomic Encyclopedia of Type Strains, Phase IV (KMG-IV): sequencing the most valuable type-strain genomes for metagenomic binning, comparative biology and taxonomic classification.</title>
        <authorList>
            <person name="Goeker M."/>
        </authorList>
    </citation>
    <scope>NUCLEOTIDE SEQUENCE [LARGE SCALE GENOMIC DNA]</scope>
    <source>
        <strain evidence="3 4">DSM 16974</strain>
    </source>
</reference>
<dbReference type="AlphaFoldDB" id="A0A3N1NT77"/>
<keyword evidence="3" id="KW-0456">Lyase</keyword>
<feature type="compositionally biased region" description="Low complexity" evidence="1">
    <location>
        <begin position="31"/>
        <end position="56"/>
    </location>
</feature>
<dbReference type="GO" id="GO:0016829">
    <property type="term" value="F:lyase activity"/>
    <property type="evidence" value="ECO:0007669"/>
    <property type="project" value="UniProtKB-KW"/>
</dbReference>
<keyword evidence="2" id="KW-0732">Signal</keyword>
<sequence>MTLIKQSTLACLSSLLIACGGSIGHDTPTPGSGADESSSSSESSASSASSSSDGGASVDSNVLMGVFLDSPVANVHYETQSQSGATSDAGAFQYLAGEMITFSIGDLSFPEVPAKATITPLDLTGSAEVNAEAVINMVRLLLTLDVDADPDNGIQIDEQAHGAATAVDFDQSAEAFAESSAVTNLISGSGSSQTELVSASEAQTHFQSTLDASVNNRVVASADGPGDTYELFNDAFGGEAVESPVCDPNEDSFGRRITEVMDDELETHVFAFHILRDVDGDRCIETITDRQRIEVKTYGASPADRVATEGETHTYRWKFKLDDGFQPSSSFTHIFQIKAAGGDDDGMPIVTFTPRAGSPNKLQLLHAPDGDSGADEVASAELAEFEGQWVEAYVRTQNQDDGRLEVRLTRLSDGEPLLVWSHNNIDMWRAGADINRPKWGIYRSLNNIDSLRDETVWFNDFCIAEGTNTCPSELNPTPQLPDEGDAPDFGFEADALGEAPAGFEVEGDIVVSDEQASEGSQSVKFSHPVDGQVRMRQAFGATATGSLKASVRIPEEVGVDTLITLYALSYNSENRAIDLIFKPDGTLRRREGSSQEDIQAYTPGAWTDIEIQWSELSTSNEFTLLIDGTEVGTFPVATPGLTPERVEFKFGQNSGAITEQSLYVDAISIADTLSGGEGGGDEIPEEPVDAPEFGFETDVVGQAPLGFEVEGDIQVSDEQATEGDLSVKFSHPVDGQVRMRREWGAAASGSLTASVYIPADVGVDSLITVYAETYNSANRSMDILFKPDGTLRRREGSSQEDVTTYEFDIWTEVTLTWESVDTSNEFTLWIDGVEQGTFAVATPALIPERVEFKFGGNSAAITDKSLYLDAVSGF</sequence>
<evidence type="ECO:0000313" key="3">
    <source>
        <dbReference type="EMBL" id="ROQ18641.1"/>
    </source>
</evidence>
<accession>A0A3N1NT77</accession>
<evidence type="ECO:0000256" key="2">
    <source>
        <dbReference type="SAM" id="SignalP"/>
    </source>
</evidence>